<dbReference type="GO" id="GO:0000987">
    <property type="term" value="F:cis-regulatory region sequence-specific DNA binding"/>
    <property type="evidence" value="ECO:0007669"/>
    <property type="project" value="TreeGrafter"/>
</dbReference>
<dbReference type="GO" id="GO:0005634">
    <property type="term" value="C:nucleus"/>
    <property type="evidence" value="ECO:0007669"/>
    <property type="project" value="UniProtKB-SubCell"/>
</dbReference>
<keyword evidence="3" id="KW-0804">Transcription</keyword>
<dbReference type="Ensembl" id="ENSHHUT00000013521.1">
    <property type="protein sequence ID" value="ENSHHUP00000013099.1"/>
    <property type="gene ID" value="ENSHHUG00000008044.1"/>
</dbReference>
<keyword evidence="6" id="KW-1185">Reference proteome</keyword>
<keyword evidence="2" id="KW-0805">Transcription regulation</keyword>
<dbReference type="GeneTree" id="ENSGT00940000167372"/>
<evidence type="ECO:0008006" key="7">
    <source>
        <dbReference type="Google" id="ProtNLM"/>
    </source>
</evidence>
<dbReference type="GO" id="GO:0003700">
    <property type="term" value="F:DNA-binding transcription factor activity"/>
    <property type="evidence" value="ECO:0007669"/>
    <property type="project" value="InterPro"/>
</dbReference>
<dbReference type="PANTHER" id="PTHR13962">
    <property type="entry name" value="FORKHEAD BOX PROTEIN N3-LIKE PROTEIN-RELATED"/>
    <property type="match status" value="1"/>
</dbReference>
<organism evidence="5 6">
    <name type="scientific">Hucho hucho</name>
    <name type="common">huchen</name>
    <dbReference type="NCBI Taxonomy" id="62062"/>
    <lineage>
        <taxon>Eukaryota</taxon>
        <taxon>Metazoa</taxon>
        <taxon>Chordata</taxon>
        <taxon>Craniata</taxon>
        <taxon>Vertebrata</taxon>
        <taxon>Euteleostomi</taxon>
        <taxon>Actinopterygii</taxon>
        <taxon>Neopterygii</taxon>
        <taxon>Teleostei</taxon>
        <taxon>Protacanthopterygii</taxon>
        <taxon>Salmoniformes</taxon>
        <taxon>Salmonidae</taxon>
        <taxon>Salmoninae</taxon>
        <taxon>Hucho</taxon>
    </lineage>
</organism>
<keyword evidence="4" id="KW-0539">Nucleus</keyword>
<dbReference type="AlphaFoldDB" id="A0A4W5KNU5"/>
<evidence type="ECO:0000256" key="2">
    <source>
        <dbReference type="ARBA" id="ARBA00023015"/>
    </source>
</evidence>
<accession>A0A4W5KNU5</accession>
<reference evidence="5" key="3">
    <citation type="submission" date="2025-09" db="UniProtKB">
        <authorList>
            <consortium name="Ensembl"/>
        </authorList>
    </citation>
    <scope>IDENTIFICATION</scope>
</reference>
<dbReference type="InterPro" id="IPR047119">
    <property type="entry name" value="FOXN2/3-like"/>
</dbReference>
<evidence type="ECO:0000256" key="4">
    <source>
        <dbReference type="ARBA" id="ARBA00023242"/>
    </source>
</evidence>
<reference evidence="6" key="1">
    <citation type="submission" date="2018-06" db="EMBL/GenBank/DDBJ databases">
        <title>Genome assembly of Danube salmon.</title>
        <authorList>
            <person name="Macqueen D.J."/>
            <person name="Gundappa M.K."/>
        </authorList>
    </citation>
    <scope>NUCLEOTIDE SEQUENCE [LARGE SCALE GENOMIC DNA]</scope>
</reference>
<protein>
    <recommendedName>
        <fullName evidence="7">Fork-head domain-containing protein</fullName>
    </recommendedName>
</protein>
<evidence type="ECO:0000313" key="5">
    <source>
        <dbReference type="Ensembl" id="ENSHHUP00000013099.1"/>
    </source>
</evidence>
<sequence length="109" mass="12069">LNNPLSFLPHLPPLSQSLSQSIGKGSLWSIDPEYRHNLIQALKKTPYHPYSPGLVTPSTSPPTSPQAYHSPLLWPRSPFFRKNGVLLHGRIPFSIALSFLCVCIPLSLS</sequence>
<name>A0A4W5KNU5_9TELE</name>
<evidence type="ECO:0000313" key="6">
    <source>
        <dbReference type="Proteomes" id="UP000314982"/>
    </source>
</evidence>
<comment type="subcellular location">
    <subcellularLocation>
        <location evidence="1">Nucleus</location>
    </subcellularLocation>
</comment>
<evidence type="ECO:0000256" key="3">
    <source>
        <dbReference type="ARBA" id="ARBA00023163"/>
    </source>
</evidence>
<dbReference type="PANTHER" id="PTHR13962:SF32">
    <property type="entry name" value="FORKHEAD BOX PROTEIN N3"/>
    <property type="match status" value="1"/>
</dbReference>
<dbReference type="STRING" id="62062.ENSHHUP00000013099"/>
<proteinExistence type="predicted"/>
<dbReference type="Proteomes" id="UP000314982">
    <property type="component" value="Unassembled WGS sequence"/>
</dbReference>
<evidence type="ECO:0000256" key="1">
    <source>
        <dbReference type="ARBA" id="ARBA00004123"/>
    </source>
</evidence>
<reference evidence="5" key="2">
    <citation type="submission" date="2025-08" db="UniProtKB">
        <authorList>
            <consortium name="Ensembl"/>
        </authorList>
    </citation>
    <scope>IDENTIFICATION</scope>
</reference>